<evidence type="ECO:0000256" key="2">
    <source>
        <dbReference type="SAM" id="Coils"/>
    </source>
</evidence>
<keyword evidence="1" id="KW-1005">Bacterial flagellum biogenesis</keyword>
<dbReference type="RefSeq" id="WP_073163246.1">
    <property type="nucleotide sequence ID" value="NZ_FQUW01000008.1"/>
</dbReference>
<reference evidence="4" key="1">
    <citation type="submission" date="2016-11" db="EMBL/GenBank/DDBJ databases">
        <authorList>
            <person name="Varghese N."/>
            <person name="Submissions S."/>
        </authorList>
    </citation>
    <scope>NUCLEOTIDE SEQUENCE [LARGE SCALE GENOMIC DNA]</scope>
    <source>
        <strain evidence="4">DSM 11792</strain>
    </source>
</reference>
<dbReference type="EMBL" id="FQUW01000008">
    <property type="protein sequence ID" value="SHE70452.1"/>
    <property type="molecule type" value="Genomic_DNA"/>
</dbReference>
<dbReference type="InterPro" id="IPR007809">
    <property type="entry name" value="FlgN-like"/>
</dbReference>
<gene>
    <name evidence="3" type="ORF">SAMN02745218_00700</name>
</gene>
<dbReference type="SUPFAM" id="SSF140566">
    <property type="entry name" value="FlgN-like"/>
    <property type="match status" value="1"/>
</dbReference>
<organism evidence="3 4">
    <name type="scientific">Desulfofundulus australicus DSM 11792</name>
    <dbReference type="NCBI Taxonomy" id="1121425"/>
    <lineage>
        <taxon>Bacteria</taxon>
        <taxon>Bacillati</taxon>
        <taxon>Bacillota</taxon>
        <taxon>Clostridia</taxon>
        <taxon>Eubacteriales</taxon>
        <taxon>Peptococcaceae</taxon>
        <taxon>Desulfofundulus</taxon>
    </lineage>
</organism>
<evidence type="ECO:0000313" key="3">
    <source>
        <dbReference type="EMBL" id="SHE70452.1"/>
    </source>
</evidence>
<dbReference type="AlphaFoldDB" id="A0A1M4VNS2"/>
<accession>A0A1M4VNS2</accession>
<name>A0A1M4VNS2_9FIRM</name>
<dbReference type="Pfam" id="PF05130">
    <property type="entry name" value="FlgN"/>
    <property type="match status" value="1"/>
</dbReference>
<sequence>MDEQTNQIHQLVAILEDELAELEKMMAAARRQNDALRRNDGEKLLEATGELELLARALKALQAARSEVQARVGRDCGLPPGTPLAEVAAALPLVPVARQAAHLAAGLREKARELAELIRLNNLLAQNGLRFCSLLLRAVDPSRTRTYLPDGAVSKDGANPPLLDKSV</sequence>
<proteinExistence type="predicted"/>
<feature type="coiled-coil region" evidence="2">
    <location>
        <begin position="1"/>
        <end position="71"/>
    </location>
</feature>
<keyword evidence="2" id="KW-0175">Coiled coil</keyword>
<keyword evidence="4" id="KW-1185">Reference proteome</keyword>
<dbReference type="Proteomes" id="UP000184196">
    <property type="component" value="Unassembled WGS sequence"/>
</dbReference>
<dbReference type="Gene3D" id="1.20.58.300">
    <property type="entry name" value="FlgN-like"/>
    <property type="match status" value="1"/>
</dbReference>
<evidence type="ECO:0000256" key="1">
    <source>
        <dbReference type="ARBA" id="ARBA00022795"/>
    </source>
</evidence>
<evidence type="ECO:0000313" key="4">
    <source>
        <dbReference type="Proteomes" id="UP000184196"/>
    </source>
</evidence>
<protein>
    <submittedName>
        <fullName evidence="3">FlgN protein</fullName>
    </submittedName>
</protein>
<dbReference type="GO" id="GO:0044780">
    <property type="term" value="P:bacterial-type flagellum assembly"/>
    <property type="evidence" value="ECO:0007669"/>
    <property type="project" value="InterPro"/>
</dbReference>
<dbReference type="InterPro" id="IPR036679">
    <property type="entry name" value="FlgN-like_sf"/>
</dbReference>